<accession>A0A7S6VX02</accession>
<reference evidence="1 2" key="1">
    <citation type="submission" date="2020-02" db="EMBL/GenBank/DDBJ databases">
        <title>Tigecycline-resistant Acinetobacter species from pigs and migratory birds.</title>
        <authorList>
            <person name="Chen C."/>
            <person name="Sun J."/>
            <person name="Liao X.-P."/>
            <person name="Liu Y.-H."/>
        </authorList>
    </citation>
    <scope>NUCLEOTIDE SEQUENCE [LARGE SCALE GENOMIC DNA]</scope>
    <source>
        <strain evidence="1 2">YH12207_T</strain>
    </source>
</reference>
<sequence>MNDFFLAENRTYSVELDEDSSVELRQFIVGEIDKIEVFAYPIRKALKKDWATEDLHTVVDNNQIAATMLLESLSNLTFEAASKIKDAAPDKFIEIFEMLLIVNKTYFEQDEVKKNNKNDDKFSWFDSFQTLISKGHKHEDILNYSFGAFMEYLKAAQRHEQNHILSRSVAMRVAYHADKKGFSSYTNEVNKD</sequence>
<keyword evidence="2" id="KW-1185">Reference proteome</keyword>
<gene>
    <name evidence="1" type="ORF">G0028_11410</name>
</gene>
<dbReference type="EMBL" id="CP048659">
    <property type="protein sequence ID" value="QOW46454.1"/>
    <property type="molecule type" value="Genomic_DNA"/>
</dbReference>
<organism evidence="1 2">
    <name type="scientific">Acinetobacter piscicola</name>
    <dbReference type="NCBI Taxonomy" id="2006115"/>
    <lineage>
        <taxon>Bacteria</taxon>
        <taxon>Pseudomonadati</taxon>
        <taxon>Pseudomonadota</taxon>
        <taxon>Gammaproteobacteria</taxon>
        <taxon>Moraxellales</taxon>
        <taxon>Moraxellaceae</taxon>
        <taxon>Acinetobacter</taxon>
    </lineage>
</organism>
<dbReference type="Proteomes" id="UP000593966">
    <property type="component" value="Chromosome"/>
</dbReference>
<dbReference type="AlphaFoldDB" id="A0A7S6VX02"/>
<protein>
    <submittedName>
        <fullName evidence="1">Uncharacterized protein</fullName>
    </submittedName>
</protein>
<proteinExistence type="predicted"/>
<evidence type="ECO:0000313" key="1">
    <source>
        <dbReference type="EMBL" id="QOW46454.1"/>
    </source>
</evidence>
<evidence type="ECO:0000313" key="2">
    <source>
        <dbReference type="Proteomes" id="UP000593966"/>
    </source>
</evidence>
<dbReference type="RefSeq" id="WP_180097395.1">
    <property type="nucleotide sequence ID" value="NZ_CP048659.1"/>
</dbReference>
<name>A0A7S6VX02_9GAMM</name>